<dbReference type="InterPro" id="IPR001254">
    <property type="entry name" value="Trypsin_dom"/>
</dbReference>
<evidence type="ECO:0000313" key="3">
    <source>
        <dbReference type="EMBL" id="QXH53443.1"/>
    </source>
</evidence>
<dbReference type="PROSITE" id="PS00134">
    <property type="entry name" value="TRYPSIN_HIS"/>
    <property type="match status" value="1"/>
</dbReference>
<sequence length="318" mass="33289">MANQFRGTLAQCCLGLLLAGMFSAFALAAQGAVHDEPAKLVFELYAEIGPDSEVQLINGVTAKRKDWPAIIIAPLDHGRCSAALIGPGVFVTAAHCFDRGLDRPLLDNVRVEAGGQALVAHCTLAPDYIQGFKNKVESAPRAPDDFALCSFTLPAAMPEQLQALQHEVLQVDTPLAAGDAVLMTGYGCSRLADLGAASANEKALTNAFRIGNAKVYAGAAAQHPQIEIRSAVSSAPVLCDGDSGGPLISGVTQTDEGGTRRVRGVNSTVEVLGGVAISRITPLSSTAFKNFARQWLSEHPGKEICGLNAQAGFLPCRQ</sequence>
<evidence type="ECO:0000313" key="4">
    <source>
        <dbReference type="Proteomes" id="UP001046350"/>
    </source>
</evidence>
<gene>
    <name evidence="3" type="ORF">KSS94_10150</name>
</gene>
<dbReference type="EMBL" id="CP077076">
    <property type="protein sequence ID" value="QXH53443.1"/>
    <property type="molecule type" value="Genomic_DNA"/>
</dbReference>
<name>A0ABX8ND60_9PSED</name>
<keyword evidence="3" id="KW-0378">Hydrolase</keyword>
<keyword evidence="4" id="KW-1185">Reference proteome</keyword>
<protein>
    <submittedName>
        <fullName evidence="3">Trypsin-like serine protease</fullName>
        <ecNumber evidence="3">3.4.21.-</ecNumber>
    </submittedName>
</protein>
<dbReference type="RefSeq" id="WP_217842843.1">
    <property type="nucleotide sequence ID" value="NZ_CP077076.1"/>
</dbReference>
<proteinExistence type="predicted"/>
<feature type="signal peptide" evidence="1">
    <location>
        <begin position="1"/>
        <end position="28"/>
    </location>
</feature>
<accession>A0ABX8ND60</accession>
<evidence type="ECO:0000259" key="2">
    <source>
        <dbReference type="PROSITE" id="PS50240"/>
    </source>
</evidence>
<dbReference type="Pfam" id="PF00089">
    <property type="entry name" value="Trypsin"/>
    <property type="match status" value="1"/>
</dbReference>
<evidence type="ECO:0000256" key="1">
    <source>
        <dbReference type="SAM" id="SignalP"/>
    </source>
</evidence>
<reference evidence="3" key="1">
    <citation type="journal article" date="2021" name="Microorganisms">
        <title>The Ever-Expanding Pseudomonas Genus: Description of 43 New Species and Partition of the Pseudomonas putida Group.</title>
        <authorList>
            <person name="Girard L."/>
            <person name="Lood C."/>
            <person name="Hofte M."/>
            <person name="Vandamme P."/>
            <person name="Rokni-Zadeh H."/>
            <person name="van Noort V."/>
            <person name="Lavigne R."/>
            <person name="De Mot R."/>
        </authorList>
    </citation>
    <scope>NUCLEOTIDE SEQUENCE</scope>
    <source>
        <strain evidence="3">COW40</strain>
    </source>
</reference>
<dbReference type="Proteomes" id="UP001046350">
    <property type="component" value="Chromosome"/>
</dbReference>
<dbReference type="PROSITE" id="PS50240">
    <property type="entry name" value="TRYPSIN_DOM"/>
    <property type="match status" value="1"/>
</dbReference>
<feature type="chain" id="PRO_5046052248" evidence="1">
    <location>
        <begin position="29"/>
        <end position="318"/>
    </location>
</feature>
<keyword evidence="1" id="KW-0732">Signal</keyword>
<organism evidence="3 4">
    <name type="scientific">Pseudomonas fakonensis</name>
    <dbReference type="NCBI Taxonomy" id="2842355"/>
    <lineage>
        <taxon>Bacteria</taxon>
        <taxon>Pseudomonadati</taxon>
        <taxon>Pseudomonadota</taxon>
        <taxon>Gammaproteobacteria</taxon>
        <taxon>Pseudomonadales</taxon>
        <taxon>Pseudomonadaceae</taxon>
        <taxon>Pseudomonas</taxon>
    </lineage>
</organism>
<dbReference type="InterPro" id="IPR018114">
    <property type="entry name" value="TRYPSIN_HIS"/>
</dbReference>
<dbReference type="GO" id="GO:0016787">
    <property type="term" value="F:hydrolase activity"/>
    <property type="evidence" value="ECO:0007669"/>
    <property type="project" value="UniProtKB-KW"/>
</dbReference>
<dbReference type="EC" id="3.4.21.-" evidence="3"/>
<feature type="domain" description="Peptidase S1" evidence="2">
    <location>
        <begin position="56"/>
        <end position="301"/>
    </location>
</feature>